<organism evidence="2 3">
    <name type="scientific">Taxus chinensis</name>
    <name type="common">Chinese yew</name>
    <name type="synonym">Taxus wallichiana var. chinensis</name>
    <dbReference type="NCBI Taxonomy" id="29808"/>
    <lineage>
        <taxon>Eukaryota</taxon>
        <taxon>Viridiplantae</taxon>
        <taxon>Streptophyta</taxon>
        <taxon>Embryophyta</taxon>
        <taxon>Tracheophyta</taxon>
        <taxon>Spermatophyta</taxon>
        <taxon>Pinopsida</taxon>
        <taxon>Pinidae</taxon>
        <taxon>Conifers II</taxon>
        <taxon>Cupressales</taxon>
        <taxon>Taxaceae</taxon>
        <taxon>Taxus</taxon>
    </lineage>
</organism>
<protein>
    <recommendedName>
        <fullName evidence="1">DUF7392 domain-containing protein</fullName>
    </recommendedName>
</protein>
<evidence type="ECO:0000313" key="2">
    <source>
        <dbReference type="EMBL" id="KAH9314412.1"/>
    </source>
</evidence>
<dbReference type="AlphaFoldDB" id="A0AA38G1U6"/>
<keyword evidence="3" id="KW-1185">Reference proteome</keyword>
<reference evidence="2 3" key="1">
    <citation type="journal article" date="2021" name="Nat. Plants">
        <title>The Taxus genome provides insights into paclitaxel biosynthesis.</title>
        <authorList>
            <person name="Xiong X."/>
            <person name="Gou J."/>
            <person name="Liao Q."/>
            <person name="Li Y."/>
            <person name="Zhou Q."/>
            <person name="Bi G."/>
            <person name="Li C."/>
            <person name="Du R."/>
            <person name="Wang X."/>
            <person name="Sun T."/>
            <person name="Guo L."/>
            <person name="Liang H."/>
            <person name="Lu P."/>
            <person name="Wu Y."/>
            <person name="Zhang Z."/>
            <person name="Ro D.K."/>
            <person name="Shang Y."/>
            <person name="Huang S."/>
            <person name="Yan J."/>
        </authorList>
    </citation>
    <scope>NUCLEOTIDE SEQUENCE [LARGE SCALE GENOMIC DNA]</scope>
    <source>
        <strain evidence="2">Ta-2019</strain>
    </source>
</reference>
<name>A0AA38G1U6_TAXCH</name>
<feature type="domain" description="DUF7392" evidence="1">
    <location>
        <begin position="176"/>
        <end position="281"/>
    </location>
</feature>
<gene>
    <name evidence="2" type="ORF">KI387_023039</name>
</gene>
<sequence length="302" mass="33431">PTNCIKLNMSAKGAGFQEDYEDGLVKRYAYEERTSWNVYSNLQFAVIFQTTGPNGQLNEINNSFLFCVKQQNVKLIASNQNMRVSFGMFKPEEGCCIDDAVAHMAQVAAVIEKDSNINVAILKCLDNSMAAVFIIWNGASQNAEKSALNLPEAAAFTKGLKCAVKTVDSGWFQLSSQQASQGVQFAQLSLGDIVSIRRMHCSWKNQDLLSYSCLAILRSYPDCFKGIISYSIYDSLDGKQIFVLGVWDSIESASAPVKHPHTSPALPYWKEVGAKELKYHVCQVVYVTSTTGNQTSRPGFRI</sequence>
<dbReference type="OMA" id="YTASWKR"/>
<dbReference type="Proteomes" id="UP000824469">
    <property type="component" value="Unassembled WGS sequence"/>
</dbReference>
<dbReference type="InterPro" id="IPR011008">
    <property type="entry name" value="Dimeric_a/b-barrel"/>
</dbReference>
<evidence type="ECO:0000259" key="1">
    <source>
        <dbReference type="Pfam" id="PF24118"/>
    </source>
</evidence>
<dbReference type="PANTHER" id="PTHR38226:SF3">
    <property type="entry name" value="(WILD MALAYSIAN BANANA) HYPOTHETICAL PROTEIN"/>
    <property type="match status" value="1"/>
</dbReference>
<proteinExistence type="predicted"/>
<dbReference type="InterPro" id="IPR055816">
    <property type="entry name" value="DUF7392"/>
</dbReference>
<feature type="non-terminal residue" evidence="2">
    <location>
        <position position="1"/>
    </location>
</feature>
<evidence type="ECO:0000313" key="3">
    <source>
        <dbReference type="Proteomes" id="UP000824469"/>
    </source>
</evidence>
<dbReference type="EMBL" id="JAHRHJ020000005">
    <property type="protein sequence ID" value="KAH9314412.1"/>
    <property type="molecule type" value="Genomic_DNA"/>
</dbReference>
<accession>A0AA38G1U6</accession>
<dbReference type="Pfam" id="PF24118">
    <property type="entry name" value="DUF7392"/>
    <property type="match status" value="1"/>
</dbReference>
<dbReference type="SUPFAM" id="SSF54909">
    <property type="entry name" value="Dimeric alpha+beta barrel"/>
    <property type="match status" value="1"/>
</dbReference>
<comment type="caution">
    <text evidence="2">The sequence shown here is derived from an EMBL/GenBank/DDBJ whole genome shotgun (WGS) entry which is preliminary data.</text>
</comment>
<dbReference type="PANTHER" id="PTHR38226">
    <property type="entry name" value="(WILD MALAYSIAN BANANA) HYPOTHETICAL PROTEIN"/>
    <property type="match status" value="1"/>
</dbReference>